<dbReference type="OrthoDB" id="272077at2759"/>
<dbReference type="PANTHER" id="PTHR13891">
    <property type="entry name" value="CYTOCHROME C OXIDASE ASSEMBLY FACTOR 7"/>
    <property type="match status" value="1"/>
</dbReference>
<evidence type="ECO:0000313" key="3">
    <source>
        <dbReference type="EMBL" id="CAB0038459.1"/>
    </source>
</evidence>
<protein>
    <submittedName>
        <fullName evidence="3">Uncharacterized protein</fullName>
    </submittedName>
</protein>
<dbReference type="Proteomes" id="UP000479190">
    <property type="component" value="Unassembled WGS sequence"/>
</dbReference>
<gene>
    <name evidence="3" type="ORF">TBRA_LOCUS10240</name>
</gene>
<evidence type="ECO:0000256" key="2">
    <source>
        <dbReference type="ARBA" id="ARBA00022737"/>
    </source>
</evidence>
<dbReference type="SMART" id="SM00671">
    <property type="entry name" value="SEL1"/>
    <property type="match status" value="4"/>
</dbReference>
<accession>A0A6H5INU9</accession>
<comment type="similarity">
    <text evidence="1">Belongs to the hcp beta-lactamase family.</text>
</comment>
<evidence type="ECO:0000256" key="1">
    <source>
        <dbReference type="ARBA" id="ARBA00008486"/>
    </source>
</evidence>
<keyword evidence="2" id="KW-0677">Repeat</keyword>
<dbReference type="SUPFAM" id="SSF81901">
    <property type="entry name" value="HCP-like"/>
    <property type="match status" value="2"/>
</dbReference>
<dbReference type="Pfam" id="PF08238">
    <property type="entry name" value="Sel1"/>
    <property type="match status" value="4"/>
</dbReference>
<dbReference type="GO" id="GO:0005758">
    <property type="term" value="C:mitochondrial intermembrane space"/>
    <property type="evidence" value="ECO:0007669"/>
    <property type="project" value="TreeGrafter"/>
</dbReference>
<dbReference type="InterPro" id="IPR011990">
    <property type="entry name" value="TPR-like_helical_dom_sf"/>
</dbReference>
<dbReference type="InterPro" id="IPR040239">
    <property type="entry name" value="HcpB-like"/>
</dbReference>
<proteinExistence type="inferred from homology"/>
<evidence type="ECO:0000313" key="4">
    <source>
        <dbReference type="Proteomes" id="UP000479190"/>
    </source>
</evidence>
<dbReference type="Gene3D" id="1.25.40.10">
    <property type="entry name" value="Tetratricopeptide repeat domain"/>
    <property type="match status" value="1"/>
</dbReference>
<sequence>MAGYDLKSEEDVKLYLKNLLTEYTYGCYGEKNPEVCHLLGDYHEAVKADHATAAEIYQKNCDNMQHGRSCAKIGGWKLVGRGCEKDVQRGYDYLKQGCELGDSIGCTNAGIVALVSKEIHEADKPAAVRAGVAMLQKACNEHKDQKGCFFLSGVYLKGIEGCVKRDLVEGYKVSLKACELGSPYACFNIAKMHERGEGAQKSEKLAETFKARGQELEKQIKENQPTISFGQGIDP</sequence>
<dbReference type="AlphaFoldDB" id="A0A6H5INU9"/>
<reference evidence="3 4" key="1">
    <citation type="submission" date="2020-02" db="EMBL/GenBank/DDBJ databases">
        <authorList>
            <person name="Ferguson B K."/>
        </authorList>
    </citation>
    <scope>NUCLEOTIDE SEQUENCE [LARGE SCALE GENOMIC DNA]</scope>
</reference>
<dbReference type="EMBL" id="CADCXV010000906">
    <property type="protein sequence ID" value="CAB0038459.1"/>
    <property type="molecule type" value="Genomic_DNA"/>
</dbReference>
<dbReference type="InterPro" id="IPR006597">
    <property type="entry name" value="Sel1-like"/>
</dbReference>
<keyword evidence="4" id="KW-1185">Reference proteome</keyword>
<organism evidence="3 4">
    <name type="scientific">Trichogramma brassicae</name>
    <dbReference type="NCBI Taxonomy" id="86971"/>
    <lineage>
        <taxon>Eukaryota</taxon>
        <taxon>Metazoa</taxon>
        <taxon>Ecdysozoa</taxon>
        <taxon>Arthropoda</taxon>
        <taxon>Hexapoda</taxon>
        <taxon>Insecta</taxon>
        <taxon>Pterygota</taxon>
        <taxon>Neoptera</taxon>
        <taxon>Endopterygota</taxon>
        <taxon>Hymenoptera</taxon>
        <taxon>Apocrita</taxon>
        <taxon>Proctotrupomorpha</taxon>
        <taxon>Chalcidoidea</taxon>
        <taxon>Trichogrammatidae</taxon>
        <taxon>Trichogramma</taxon>
    </lineage>
</organism>
<dbReference type="PANTHER" id="PTHR13891:SF1">
    <property type="entry name" value="CYTOCHROME C OXIDASE ASSEMBLY FACTOR 7"/>
    <property type="match status" value="1"/>
</dbReference>
<name>A0A6H5INU9_9HYME</name>